<dbReference type="Gramene" id="OB08G18670.1">
    <property type="protein sequence ID" value="OB08G18670.1"/>
    <property type="gene ID" value="OB08G18670"/>
</dbReference>
<dbReference type="Proteomes" id="UP000006038">
    <property type="component" value="Chromosome 8"/>
</dbReference>
<reference evidence="1" key="1">
    <citation type="journal article" date="2013" name="Nat. Commun.">
        <title>Whole-genome sequencing of Oryza brachyantha reveals mechanisms underlying Oryza genome evolution.</title>
        <authorList>
            <person name="Chen J."/>
            <person name="Huang Q."/>
            <person name="Gao D."/>
            <person name="Wang J."/>
            <person name="Lang Y."/>
            <person name="Liu T."/>
            <person name="Li B."/>
            <person name="Bai Z."/>
            <person name="Luis Goicoechea J."/>
            <person name="Liang C."/>
            <person name="Chen C."/>
            <person name="Zhang W."/>
            <person name="Sun S."/>
            <person name="Liao Y."/>
            <person name="Zhang X."/>
            <person name="Yang L."/>
            <person name="Song C."/>
            <person name="Wang M."/>
            <person name="Shi J."/>
            <person name="Liu G."/>
            <person name="Liu J."/>
            <person name="Zhou H."/>
            <person name="Zhou W."/>
            <person name="Yu Q."/>
            <person name="An N."/>
            <person name="Chen Y."/>
            <person name="Cai Q."/>
            <person name="Wang B."/>
            <person name="Liu B."/>
            <person name="Min J."/>
            <person name="Huang Y."/>
            <person name="Wu H."/>
            <person name="Li Z."/>
            <person name="Zhang Y."/>
            <person name="Yin Y."/>
            <person name="Song W."/>
            <person name="Jiang J."/>
            <person name="Jackson S.A."/>
            <person name="Wing R.A."/>
            <person name="Wang J."/>
            <person name="Chen M."/>
        </authorList>
    </citation>
    <scope>NUCLEOTIDE SEQUENCE [LARGE SCALE GENOMIC DNA]</scope>
    <source>
        <strain evidence="1">cv. IRGC 101232</strain>
    </source>
</reference>
<reference evidence="1" key="2">
    <citation type="submission" date="2013-04" db="UniProtKB">
        <authorList>
            <consortium name="EnsemblPlants"/>
        </authorList>
    </citation>
    <scope>IDENTIFICATION</scope>
</reference>
<sequence length="229" mass="26852">MTYLARRIAGIVQADSNTSFRALNEVIFSLTQYRVKYEKAQRANLHQGFQVLHAYNGYRWYFPTGKYKDTLLTAIAMDGNDQLLPIAFALAEGENNDNWSWFMSILRLEKHKYKYVIGKFKGLCYLLEKKDFKKLKALWNVLKKPRRAWLKIQKPQRTKWAQAYDEGSARYEMMTTNVAEVMNNVLGVTRAMPMSAILEFTFKKCNKHFVDRYLHTQKEINTGHKWAGS</sequence>
<dbReference type="AlphaFoldDB" id="J3MRY8"/>
<evidence type="ECO:0000313" key="1">
    <source>
        <dbReference type="EnsemblPlants" id="OB08G18670.1"/>
    </source>
</evidence>
<evidence type="ECO:0008006" key="3">
    <source>
        <dbReference type="Google" id="ProtNLM"/>
    </source>
</evidence>
<dbReference type="PANTHER" id="PTHR31973:SF195">
    <property type="entry name" value="MUDR FAMILY TRANSPOSASE"/>
    <property type="match status" value="1"/>
</dbReference>
<dbReference type="eggNOG" id="ENOG502QSE3">
    <property type="taxonomic scope" value="Eukaryota"/>
</dbReference>
<organism evidence="1">
    <name type="scientific">Oryza brachyantha</name>
    <name type="common">malo sina</name>
    <dbReference type="NCBI Taxonomy" id="4533"/>
    <lineage>
        <taxon>Eukaryota</taxon>
        <taxon>Viridiplantae</taxon>
        <taxon>Streptophyta</taxon>
        <taxon>Embryophyta</taxon>
        <taxon>Tracheophyta</taxon>
        <taxon>Spermatophyta</taxon>
        <taxon>Magnoliopsida</taxon>
        <taxon>Liliopsida</taxon>
        <taxon>Poales</taxon>
        <taxon>Poaceae</taxon>
        <taxon>BOP clade</taxon>
        <taxon>Oryzoideae</taxon>
        <taxon>Oryzeae</taxon>
        <taxon>Oryzinae</taxon>
        <taxon>Oryza</taxon>
    </lineage>
</organism>
<dbReference type="EnsemblPlants" id="OB08G18670.1">
    <property type="protein sequence ID" value="OB08G18670.1"/>
    <property type="gene ID" value="OB08G18670"/>
</dbReference>
<dbReference type="PANTHER" id="PTHR31973">
    <property type="entry name" value="POLYPROTEIN, PUTATIVE-RELATED"/>
    <property type="match status" value="1"/>
</dbReference>
<name>J3MRY8_ORYBR</name>
<keyword evidence="2" id="KW-1185">Reference proteome</keyword>
<dbReference type="STRING" id="4533.J3MRY8"/>
<accession>J3MRY8</accession>
<evidence type="ECO:0000313" key="2">
    <source>
        <dbReference type="Proteomes" id="UP000006038"/>
    </source>
</evidence>
<protein>
    <recommendedName>
        <fullName evidence="3">MULE transposase domain-containing protein</fullName>
    </recommendedName>
</protein>
<dbReference type="HOGENOM" id="CLU_1211409_0_0_1"/>
<proteinExistence type="predicted"/>